<dbReference type="EMBL" id="CP157390">
    <property type="protein sequence ID" value="XBM49656.1"/>
    <property type="molecule type" value="Genomic_DNA"/>
</dbReference>
<dbReference type="FunFam" id="3.30.1360.40:FF:000008">
    <property type="entry name" value="DNA topoisomerase (ATP-hydrolyzing)"/>
    <property type="match status" value="1"/>
</dbReference>
<dbReference type="HAMAP" id="MF_01897">
    <property type="entry name" value="GyrA"/>
    <property type="match status" value="1"/>
</dbReference>
<dbReference type="GO" id="GO:0003677">
    <property type="term" value="F:DNA binding"/>
    <property type="evidence" value="ECO:0007669"/>
    <property type="project" value="UniProtKB-UniRule"/>
</dbReference>
<evidence type="ECO:0000256" key="1">
    <source>
        <dbReference type="ARBA" id="ARBA00000185"/>
    </source>
</evidence>
<keyword evidence="3 9" id="KW-0963">Cytoplasm</keyword>
<dbReference type="InterPro" id="IPR002205">
    <property type="entry name" value="Topo_IIA_dom_A"/>
</dbReference>
<dbReference type="NCBIfam" id="TIGR01063">
    <property type="entry name" value="gyrA"/>
    <property type="match status" value="1"/>
</dbReference>
<comment type="miscellaneous">
    <text evidence="9">Few gyrases are as efficient as E.coli at forming negative supercoils. Not all organisms have 2 type II topoisomerases; in organisms with a single type II topoisomerase this enzyme also has to decatenate newly replicated chromosomes.</text>
</comment>
<dbReference type="InterPro" id="IPR013757">
    <property type="entry name" value="Topo_IIA_A_a_sf"/>
</dbReference>
<dbReference type="PROSITE" id="PS52040">
    <property type="entry name" value="TOPO_IIA"/>
    <property type="match status" value="1"/>
</dbReference>
<evidence type="ECO:0000256" key="5">
    <source>
        <dbReference type="ARBA" id="ARBA00022840"/>
    </source>
</evidence>
<dbReference type="InterPro" id="IPR005743">
    <property type="entry name" value="GyrA"/>
</dbReference>
<evidence type="ECO:0000259" key="12">
    <source>
        <dbReference type="PROSITE" id="PS52040"/>
    </source>
</evidence>
<keyword evidence="7 9" id="KW-0238">DNA-binding</keyword>
<name>A0AAU7GGT4_9MICO</name>
<dbReference type="Pfam" id="PF03989">
    <property type="entry name" value="DNA_gyraseA_C"/>
    <property type="match status" value="6"/>
</dbReference>
<evidence type="ECO:0000256" key="11">
    <source>
        <dbReference type="SAM" id="MobiDB-lite"/>
    </source>
</evidence>
<dbReference type="GO" id="GO:0005737">
    <property type="term" value="C:cytoplasm"/>
    <property type="evidence" value="ECO:0007669"/>
    <property type="project" value="UniProtKB-SubCell"/>
</dbReference>
<evidence type="ECO:0000256" key="8">
    <source>
        <dbReference type="ARBA" id="ARBA00023235"/>
    </source>
</evidence>
<keyword evidence="4 9" id="KW-0547">Nucleotide-binding</keyword>
<dbReference type="FunFam" id="2.120.10.90:FF:000005">
    <property type="entry name" value="DNA topoisomerase 4 subunit A"/>
    <property type="match status" value="1"/>
</dbReference>
<comment type="catalytic activity">
    <reaction evidence="1 9 10">
        <text>ATP-dependent breakage, passage and rejoining of double-stranded DNA.</text>
        <dbReference type="EC" id="5.6.2.2"/>
    </reaction>
</comment>
<evidence type="ECO:0000256" key="4">
    <source>
        <dbReference type="ARBA" id="ARBA00022741"/>
    </source>
</evidence>
<dbReference type="PANTHER" id="PTHR43493">
    <property type="entry name" value="DNA GYRASE/TOPOISOMERASE SUBUNIT A"/>
    <property type="match status" value="1"/>
</dbReference>
<feature type="domain" description="Topo IIA-type catalytic" evidence="12">
    <location>
        <begin position="43"/>
        <end position="512"/>
    </location>
</feature>
<dbReference type="GO" id="GO:0005524">
    <property type="term" value="F:ATP binding"/>
    <property type="evidence" value="ECO:0007669"/>
    <property type="project" value="UniProtKB-UniRule"/>
</dbReference>
<dbReference type="Gene3D" id="1.10.268.10">
    <property type="entry name" value="Topoisomerase, domain 3"/>
    <property type="match status" value="1"/>
</dbReference>
<proteinExistence type="inferred from homology"/>
<dbReference type="NCBIfam" id="NF004044">
    <property type="entry name" value="PRK05561.1"/>
    <property type="match status" value="1"/>
</dbReference>
<accession>A0AAU7GGT4</accession>
<dbReference type="Gene3D" id="3.90.199.10">
    <property type="entry name" value="Topoisomerase II, domain 5"/>
    <property type="match status" value="1"/>
</dbReference>
<feature type="compositionally biased region" description="Basic and acidic residues" evidence="11">
    <location>
        <begin position="849"/>
        <end position="858"/>
    </location>
</feature>
<comment type="subcellular location">
    <subcellularLocation>
        <location evidence="9">Cytoplasm</location>
    </subcellularLocation>
</comment>
<dbReference type="InterPro" id="IPR035516">
    <property type="entry name" value="Gyrase/topoIV_suA_C"/>
</dbReference>
<sequence>MTDEETTGEGFGIHGRIDQVDLQAEMQRSYLDYAMSVIIGRALPEVRDGLKPVHRRVIYAMFDGGYRPDKAFSKCARVVGDVMGQFHPHGDSAIYDALVRLVQPWSLRYPLALGQGNFGSPGNDGAAAPRYTETKMAPLALEMVRDIDEETVDFQDNYDGRTQEPAVLPSRFPNLLVNGSVGIAVGMATNIPPHNLREVADGALWHLANPDASREELLEELIRRIKGPDFPTGAQILGVKGIQDTYRTGRGSITMRAVVNIEEIQGRVCLVVTELPYQVNPDNLAIKIAELVKDGRIGGIADIRDETSGRTGQRLVIVLKRDAVAKVVLNNLYKHTQLQENFGANMLAIVDNVPRTLALDGFITAWVDHQIDVIVRRSQYRLRKKEERAHILRGYLKALDMLDEVIALIRRSPTVEDAREGLKTLLDVDEIQADAILTMQLRRLAALERQKIIEEHDQIELEIAELKAILADPARQRAIVSEELTEIVDRFGDDRRTEIMFGFDGDMSVEDLIPEEEMVVTVTRGGYIKRTRSDNYRSQHRGGKGVKGAQLRGEDVVDHFFVTTTHHWLLFFTNKGRVYRAKAYEVQEAGRDAKGQHVANLLAMQPDEEIAEILDIRDYQAAKYLVLATRDGLIKKTALEEYDTNRSGGIIAIKLREDDELVSALLVEEDSDLLLVSRKGMSIRFTASDEALRPMGRSTSGVIGMHFRGEDKLLDASVVSDEGYVFVVTEGGYAKRTSADQYRLQNRGGLGIKVAKLSDDRGDLVGALIVEDDDEVLVVLASGKVVRSAVAEVPAKGRDTMGVVFARFAESDKIIALAKNTERNLDSQGTDAESDAETESVPGESMGDVGKEETVDEQ</sequence>
<dbReference type="AlphaFoldDB" id="A0AAU7GGT4"/>
<dbReference type="Gene3D" id="3.30.1360.40">
    <property type="match status" value="1"/>
</dbReference>
<evidence type="ECO:0000256" key="9">
    <source>
        <dbReference type="HAMAP-Rule" id="MF_01897"/>
    </source>
</evidence>
<dbReference type="InterPro" id="IPR050220">
    <property type="entry name" value="Type_II_DNA_Topoisomerases"/>
</dbReference>
<organism evidence="13">
    <name type="scientific">Leifsonia sp. NPDC080035</name>
    <dbReference type="NCBI Taxonomy" id="3143936"/>
    <lineage>
        <taxon>Bacteria</taxon>
        <taxon>Bacillati</taxon>
        <taxon>Actinomycetota</taxon>
        <taxon>Actinomycetes</taxon>
        <taxon>Micrococcales</taxon>
        <taxon>Microbacteriaceae</taxon>
        <taxon>Leifsonia</taxon>
    </lineage>
</organism>
<dbReference type="GO" id="GO:0005694">
    <property type="term" value="C:chromosome"/>
    <property type="evidence" value="ECO:0007669"/>
    <property type="project" value="InterPro"/>
</dbReference>
<dbReference type="InterPro" id="IPR013760">
    <property type="entry name" value="Topo_IIA-like_dom_sf"/>
</dbReference>
<dbReference type="Gene3D" id="2.120.10.90">
    <property type="entry name" value="DNA gyrase/topoisomerase IV, subunit A, C-terminal"/>
    <property type="match status" value="1"/>
</dbReference>
<dbReference type="GO" id="GO:0006261">
    <property type="term" value="P:DNA-templated DNA replication"/>
    <property type="evidence" value="ECO:0007669"/>
    <property type="project" value="UniProtKB-UniRule"/>
</dbReference>
<keyword evidence="6 9" id="KW-0799">Topoisomerase</keyword>
<evidence type="ECO:0000256" key="3">
    <source>
        <dbReference type="ARBA" id="ARBA00022490"/>
    </source>
</evidence>
<dbReference type="EC" id="5.6.2.2" evidence="9"/>
<dbReference type="SUPFAM" id="SSF56719">
    <property type="entry name" value="Type II DNA topoisomerase"/>
    <property type="match status" value="1"/>
</dbReference>
<protein>
    <recommendedName>
        <fullName evidence="9">DNA gyrase subunit A</fullName>
        <ecNumber evidence="9">5.6.2.2</ecNumber>
    </recommendedName>
</protein>
<dbReference type="PANTHER" id="PTHR43493:SF5">
    <property type="entry name" value="DNA GYRASE SUBUNIT A, CHLOROPLASTIC_MITOCHONDRIAL"/>
    <property type="match status" value="1"/>
</dbReference>
<dbReference type="CDD" id="cd00187">
    <property type="entry name" value="TOP4c"/>
    <property type="match status" value="1"/>
</dbReference>
<feature type="short sequence motif" description="GyrA-box" evidence="9">
    <location>
        <begin position="539"/>
        <end position="545"/>
    </location>
</feature>
<evidence type="ECO:0000256" key="7">
    <source>
        <dbReference type="ARBA" id="ARBA00023125"/>
    </source>
</evidence>
<feature type="region of interest" description="Disordered" evidence="11">
    <location>
        <begin position="820"/>
        <end position="858"/>
    </location>
</feature>
<dbReference type="GO" id="GO:0009330">
    <property type="term" value="C:DNA topoisomerase type II (double strand cut, ATP-hydrolyzing) complex"/>
    <property type="evidence" value="ECO:0007669"/>
    <property type="project" value="TreeGrafter"/>
</dbReference>
<keyword evidence="8 9" id="KW-0413">Isomerase</keyword>
<dbReference type="SMART" id="SM00434">
    <property type="entry name" value="TOP4c"/>
    <property type="match status" value="1"/>
</dbReference>
<dbReference type="NCBIfam" id="NF004043">
    <property type="entry name" value="PRK05560.1"/>
    <property type="match status" value="1"/>
</dbReference>
<comment type="similarity">
    <text evidence="2 9">Belongs to the type II topoisomerase GyrA/ParC subunit family.</text>
</comment>
<evidence type="ECO:0000256" key="6">
    <source>
        <dbReference type="ARBA" id="ARBA00023029"/>
    </source>
</evidence>
<dbReference type="RefSeq" id="WP_348789567.1">
    <property type="nucleotide sequence ID" value="NZ_CP157390.1"/>
</dbReference>
<dbReference type="GO" id="GO:0034335">
    <property type="term" value="F:DNA negative supercoiling activity"/>
    <property type="evidence" value="ECO:0007669"/>
    <property type="project" value="UniProtKB-ARBA"/>
</dbReference>
<dbReference type="FunFam" id="1.10.268.10:FF:000001">
    <property type="entry name" value="DNA gyrase subunit A"/>
    <property type="match status" value="1"/>
</dbReference>
<evidence type="ECO:0000256" key="10">
    <source>
        <dbReference type="PROSITE-ProRule" id="PRU01384"/>
    </source>
</evidence>
<dbReference type="GO" id="GO:0006265">
    <property type="term" value="P:DNA topological change"/>
    <property type="evidence" value="ECO:0007669"/>
    <property type="project" value="UniProtKB-UniRule"/>
</dbReference>
<gene>
    <name evidence="9 13" type="primary">gyrA</name>
    <name evidence="13" type="ORF">AAME72_07260</name>
</gene>
<feature type="active site" description="O-(5'-phospho-DNA)-tyrosine intermediate" evidence="9 10">
    <location>
        <position position="131"/>
    </location>
</feature>
<comment type="function">
    <text evidence="9">A type II topoisomerase that negatively supercoils closed circular double-stranded (ds) DNA in an ATP-dependent manner to modulate DNA topology and maintain chromosomes in an underwound state. Negative supercoiling favors strand separation, and DNA replication, transcription, recombination and repair, all of which involve strand separation. Also able to catalyze the interconversion of other topological isomers of dsDNA rings, including catenanes and knotted rings. Type II topoisomerases break and join 2 DNA strands simultaneously in an ATP-dependent manner.</text>
</comment>
<dbReference type="Pfam" id="PF00521">
    <property type="entry name" value="DNA_topoisoIV"/>
    <property type="match status" value="1"/>
</dbReference>
<reference evidence="13" key="1">
    <citation type="submission" date="2024-05" db="EMBL/GenBank/DDBJ databases">
        <title>The Natural Products Discovery Center: Release of the First 8490 Sequenced Strains for Exploring Actinobacteria Biosynthetic Diversity.</title>
        <authorList>
            <person name="Kalkreuter E."/>
            <person name="Kautsar S.A."/>
            <person name="Yang D."/>
            <person name="Bader C.D."/>
            <person name="Teijaro C.N."/>
            <person name="Fluegel L."/>
            <person name="Davis C.M."/>
            <person name="Simpson J.R."/>
            <person name="Lauterbach L."/>
            <person name="Steele A.D."/>
            <person name="Gui C."/>
            <person name="Meng S."/>
            <person name="Li G."/>
            <person name="Viehrig K."/>
            <person name="Ye F."/>
            <person name="Su P."/>
            <person name="Kiefer A.F."/>
            <person name="Nichols A."/>
            <person name="Cepeda A.J."/>
            <person name="Yan W."/>
            <person name="Fan B."/>
            <person name="Jiang Y."/>
            <person name="Adhikari A."/>
            <person name="Zheng C.-J."/>
            <person name="Schuster L."/>
            <person name="Cowan T.M."/>
            <person name="Smanski M.J."/>
            <person name="Chevrette M.G."/>
            <person name="de Carvalho L.P.S."/>
            <person name="Shen B."/>
        </authorList>
    </citation>
    <scope>NUCLEOTIDE SEQUENCE</scope>
    <source>
        <strain evidence="13">NPDC080035</strain>
    </source>
</reference>
<comment type="subunit">
    <text evidence="9">Heterotetramer, composed of two GyrA and two GyrB chains. In the heterotetramer, GyrA contains the active site tyrosine that forms a transient covalent intermediate with DNA, while GyrB binds cofactors and catalyzes ATP hydrolysis.</text>
</comment>
<dbReference type="SUPFAM" id="SSF101904">
    <property type="entry name" value="GyrA/ParC C-terminal domain-like"/>
    <property type="match status" value="1"/>
</dbReference>
<evidence type="ECO:0000256" key="2">
    <source>
        <dbReference type="ARBA" id="ARBA00008263"/>
    </source>
</evidence>
<keyword evidence="5 9" id="KW-0067">ATP-binding</keyword>
<dbReference type="InterPro" id="IPR006691">
    <property type="entry name" value="GyrA/parC_rep"/>
</dbReference>
<dbReference type="InterPro" id="IPR013758">
    <property type="entry name" value="Topo_IIA_A/C_ab"/>
</dbReference>
<evidence type="ECO:0000313" key="13">
    <source>
        <dbReference type="EMBL" id="XBM49656.1"/>
    </source>
</evidence>